<evidence type="ECO:0000259" key="1">
    <source>
        <dbReference type="Pfam" id="PF11476"/>
    </source>
</evidence>
<feature type="domain" description="Micronemal protein 1 galectin-like" evidence="1">
    <location>
        <begin position="283"/>
        <end position="398"/>
    </location>
</feature>
<organism evidence="2 3">
    <name type="scientific">Cystoisospora suis</name>
    <dbReference type="NCBI Taxonomy" id="483139"/>
    <lineage>
        <taxon>Eukaryota</taxon>
        <taxon>Sar</taxon>
        <taxon>Alveolata</taxon>
        <taxon>Apicomplexa</taxon>
        <taxon>Conoidasida</taxon>
        <taxon>Coccidia</taxon>
        <taxon>Eucoccidiorida</taxon>
        <taxon>Eimeriorina</taxon>
        <taxon>Sarcocystidae</taxon>
        <taxon>Cystoisospora</taxon>
    </lineage>
</organism>
<gene>
    <name evidence="2" type="ORF">CSUI_003617</name>
</gene>
<dbReference type="AlphaFoldDB" id="A0A2C6L4R7"/>
<evidence type="ECO:0000313" key="3">
    <source>
        <dbReference type="Proteomes" id="UP000221165"/>
    </source>
</evidence>
<dbReference type="InterPro" id="IPR019562">
    <property type="entry name" value="Micronemal-adhesive-rpt_sia-bd"/>
</dbReference>
<dbReference type="Pfam" id="PF11476">
    <property type="entry name" value="TgMIC1"/>
    <property type="match status" value="1"/>
</dbReference>
<dbReference type="RefSeq" id="XP_067924210.1">
    <property type="nucleotide sequence ID" value="XM_068063813.1"/>
</dbReference>
<comment type="caution">
    <text evidence="2">The sequence shown here is derived from an EMBL/GenBank/DDBJ whole genome shotgun (WGS) entry which is preliminary data.</text>
</comment>
<dbReference type="InterPro" id="IPR024691">
    <property type="entry name" value="MIC1_galectin-like_dom"/>
</dbReference>
<dbReference type="GeneID" id="94427024"/>
<dbReference type="InterPro" id="IPR008117">
    <property type="entry name" value="Microneme_MIC1"/>
</dbReference>
<sequence>MKLAAGLKGAGSLAIAAVFSHSAVTQQVAAETASTLGDKQHPTLQSLLDAKCTEHFKSLCASNSSALRKEDCSGGEVVARFGSIGQDDADKKSYACYLKNTMDLSDVQVYCLDDCLKNIPCQGSVTPRTVKVPVGNTMLRWGEEYKKEHCSPRQEWANKECMFIRSNFVARFDRGHKGQDEFSWRCYNAASLRFERLSVCADNCRGVVPCAGGRADPTSTNHKTIPDRLLRSMDMATFPCAAGEVCEATRSNPPKCRPPLPGEDADLQRTQQVVTAVEVREGQQVTLDVPKGTPTLSVELGNCHSVQLQEGGRIAFKSGGSVQTTSFDLGAGPKESFRLSLGYSNDKISVWLNGQQNDVRDAGYTVRQSGCGPVSRFTVHGPAEAGMLTSVVEAFASSGGSTEL</sequence>
<protein>
    <submittedName>
        <fullName evidence="2">Microneme protein 13</fullName>
    </submittedName>
</protein>
<name>A0A2C6L4R7_9APIC</name>
<dbReference type="Gene3D" id="3.90.640.70">
    <property type="match status" value="2"/>
</dbReference>
<dbReference type="EMBL" id="MIGC01001637">
    <property type="protein sequence ID" value="PHJ22533.1"/>
    <property type="molecule type" value="Genomic_DNA"/>
</dbReference>
<reference evidence="2 3" key="1">
    <citation type="journal article" date="2017" name="Int. J. Parasitol.">
        <title>The genome of the protozoan parasite Cystoisospora suis and a reverse vaccinology approach to identify vaccine candidates.</title>
        <authorList>
            <person name="Palmieri N."/>
            <person name="Shrestha A."/>
            <person name="Ruttkowski B."/>
            <person name="Beck T."/>
            <person name="Vogl C."/>
            <person name="Tomley F."/>
            <person name="Blake D.P."/>
            <person name="Joachim A."/>
        </authorList>
    </citation>
    <scope>NUCLEOTIDE SEQUENCE [LARGE SCALE GENOMIC DNA]</scope>
    <source>
        <strain evidence="2 3">Wien I</strain>
    </source>
</reference>
<dbReference type="Gene3D" id="2.60.120.710">
    <property type="entry name" value="Toxoplasma gondii micronemal protein 1 TgMIC1"/>
    <property type="match status" value="1"/>
</dbReference>
<keyword evidence="3" id="KW-1185">Reference proteome</keyword>
<dbReference type="Proteomes" id="UP000221165">
    <property type="component" value="Unassembled WGS sequence"/>
</dbReference>
<accession>A0A2C6L4R7</accession>
<dbReference type="Pfam" id="PF10564">
    <property type="entry name" value="MAR_sialic_bdg"/>
    <property type="match status" value="2"/>
</dbReference>
<dbReference type="VEuPathDB" id="ToxoDB:CSUI_003617"/>
<dbReference type="PRINTS" id="PR01744">
    <property type="entry name" value="MIC1MICRNEME"/>
</dbReference>
<proteinExistence type="predicted"/>
<evidence type="ECO:0000313" key="2">
    <source>
        <dbReference type="EMBL" id="PHJ22533.1"/>
    </source>
</evidence>
<dbReference type="InterPro" id="IPR038686">
    <property type="entry name" value="MIC1_C_sf"/>
</dbReference>